<accession>A0A915NEL4</accession>
<evidence type="ECO:0000313" key="3">
    <source>
        <dbReference type="WBParaSite" id="scaffold9520_cov184.g14036"/>
    </source>
</evidence>
<protein>
    <submittedName>
        <fullName evidence="3">Uncharacterized protein</fullName>
    </submittedName>
</protein>
<reference evidence="3" key="1">
    <citation type="submission" date="2022-11" db="UniProtKB">
        <authorList>
            <consortium name="WormBaseParasite"/>
        </authorList>
    </citation>
    <scope>IDENTIFICATION</scope>
</reference>
<feature type="signal peptide" evidence="1">
    <location>
        <begin position="1"/>
        <end position="16"/>
    </location>
</feature>
<proteinExistence type="predicted"/>
<dbReference type="WBParaSite" id="scaffold9520_cov184.g14036">
    <property type="protein sequence ID" value="scaffold9520_cov184.g14036"/>
    <property type="gene ID" value="scaffold9520_cov184.g14036"/>
</dbReference>
<keyword evidence="1" id="KW-0732">Signal</keyword>
<keyword evidence="2" id="KW-1185">Reference proteome</keyword>
<name>A0A915NEL4_MELJA</name>
<organism evidence="2 3">
    <name type="scientific">Meloidogyne javanica</name>
    <name type="common">Root-knot nematode worm</name>
    <dbReference type="NCBI Taxonomy" id="6303"/>
    <lineage>
        <taxon>Eukaryota</taxon>
        <taxon>Metazoa</taxon>
        <taxon>Ecdysozoa</taxon>
        <taxon>Nematoda</taxon>
        <taxon>Chromadorea</taxon>
        <taxon>Rhabditida</taxon>
        <taxon>Tylenchina</taxon>
        <taxon>Tylenchomorpha</taxon>
        <taxon>Tylenchoidea</taxon>
        <taxon>Meloidogynidae</taxon>
        <taxon>Meloidogyninae</taxon>
        <taxon>Meloidogyne</taxon>
        <taxon>Meloidogyne incognita group</taxon>
    </lineage>
</organism>
<dbReference type="AlphaFoldDB" id="A0A915NEL4"/>
<feature type="chain" id="PRO_5037893712" evidence="1">
    <location>
        <begin position="17"/>
        <end position="163"/>
    </location>
</feature>
<evidence type="ECO:0000256" key="1">
    <source>
        <dbReference type="SAM" id="SignalP"/>
    </source>
</evidence>
<sequence length="163" mass="18532">MHLRTFSSLIILLAMAIEIIGGGRRKDKIAKDHYEFSTGHSSKTSFDRAVDKTIEGTKSLANKFSKGAKKSVVSIAKGFGKAVEQVVIKRGGAVDQLKSNKKRKGRIYKSIEKLFLNENMKVEENDEDFQFIVEAIWKYHDAELNLYRQVNRPSYLIKVGKHE</sequence>
<evidence type="ECO:0000313" key="2">
    <source>
        <dbReference type="Proteomes" id="UP000887561"/>
    </source>
</evidence>
<dbReference type="Proteomes" id="UP000887561">
    <property type="component" value="Unplaced"/>
</dbReference>